<evidence type="ECO:0000259" key="1">
    <source>
        <dbReference type="Pfam" id="PF06114"/>
    </source>
</evidence>
<feature type="domain" description="IrrE N-terminal-like" evidence="1">
    <location>
        <begin position="34"/>
        <end position="161"/>
    </location>
</feature>
<dbReference type="RefSeq" id="WP_015059155.1">
    <property type="nucleotide sequence ID" value="NC_019092.1"/>
</dbReference>
<dbReference type="InterPro" id="IPR010359">
    <property type="entry name" value="IrrE_HExxH"/>
</dbReference>
<dbReference type="InterPro" id="IPR052345">
    <property type="entry name" value="Rad_response_metalloprotease"/>
</dbReference>
<name>I3W250_ECOLX</name>
<proteinExistence type="predicted"/>
<dbReference type="PANTHER" id="PTHR43236:SF1">
    <property type="entry name" value="BLL7220 PROTEIN"/>
    <property type="match status" value="1"/>
</dbReference>
<sequence>MNTPRDKAAQVIAAWLQDKSESDSYPINCIELAKSLGVDVSEADLDLKKFIGCLYITDDVTAILYNKNIKEEGRKNFTIAHELGHYFLHQQDPSHQVAFRTLSDIQNQPHSKQIEREADQFAAYLLMPESDFLNKIQAKSHDIELVLELAKHYGTSATATCCHLIDLSEQPLAAVSLNADNTTRWYKRNHHFKDFRLEKGTKIDISSHSPQQQEPARSDIWFPIQSSQWSLMSSSLDMEEYSQRLYLISGNRD</sequence>
<dbReference type="Gene3D" id="1.10.10.2910">
    <property type="match status" value="1"/>
</dbReference>
<organism evidence="2">
    <name type="scientific">Escherichia coli</name>
    <dbReference type="NCBI Taxonomy" id="562"/>
    <lineage>
        <taxon>Bacteria</taxon>
        <taxon>Pseudomonadati</taxon>
        <taxon>Pseudomonadota</taxon>
        <taxon>Gammaproteobacteria</taxon>
        <taxon>Enterobacterales</taxon>
        <taxon>Enterobacteriaceae</taxon>
        <taxon>Escherichia</taxon>
    </lineage>
</organism>
<evidence type="ECO:0000313" key="2">
    <source>
        <dbReference type="EMBL" id="AFK89677.1"/>
    </source>
</evidence>
<accession>I3W250</accession>
<protein>
    <recommendedName>
        <fullName evidence="1">IrrE N-terminal-like domain-containing protein</fullName>
    </recommendedName>
</protein>
<keyword evidence="2" id="KW-0614">Plasmid</keyword>
<geneLocation type="plasmid" evidence="2">
    <name>pLST424C-10</name>
</geneLocation>
<dbReference type="EMBL" id="JQ418532">
    <property type="protein sequence ID" value="AFK89677.1"/>
    <property type="molecule type" value="Genomic_DNA"/>
</dbReference>
<dbReference type="Pfam" id="PF06114">
    <property type="entry name" value="Peptidase_M78"/>
    <property type="match status" value="1"/>
</dbReference>
<dbReference type="AlphaFoldDB" id="I3W250"/>
<reference evidence="2" key="1">
    <citation type="submission" date="2012-01" db="EMBL/GenBank/DDBJ databases">
        <authorList>
            <person name="Summers A.O."/>
            <person name="Wireman J."/>
        </authorList>
    </citation>
    <scope>NUCLEOTIDE SEQUENCE</scope>
    <source>
        <strain evidence="2">LST424C</strain>
        <plasmid evidence="2">pLST424C-10</plasmid>
    </source>
</reference>
<dbReference type="PANTHER" id="PTHR43236">
    <property type="entry name" value="ANTITOXIN HIGA1"/>
    <property type="match status" value="1"/>
</dbReference>